<proteinExistence type="predicted"/>
<organism evidence="1 2">
    <name type="scientific">Fukomys damarensis</name>
    <name type="common">Damaraland mole rat</name>
    <name type="synonym">Cryptomys damarensis</name>
    <dbReference type="NCBI Taxonomy" id="885580"/>
    <lineage>
        <taxon>Eukaryota</taxon>
        <taxon>Metazoa</taxon>
        <taxon>Chordata</taxon>
        <taxon>Craniata</taxon>
        <taxon>Vertebrata</taxon>
        <taxon>Euteleostomi</taxon>
        <taxon>Mammalia</taxon>
        <taxon>Eutheria</taxon>
        <taxon>Euarchontoglires</taxon>
        <taxon>Glires</taxon>
        <taxon>Rodentia</taxon>
        <taxon>Hystricomorpha</taxon>
        <taxon>Bathyergidae</taxon>
        <taxon>Fukomys</taxon>
    </lineage>
</organism>
<protein>
    <submittedName>
        <fullName evidence="1">Uncharacterized protein</fullName>
    </submittedName>
</protein>
<evidence type="ECO:0000313" key="1">
    <source>
        <dbReference type="EMBL" id="KFO32589.1"/>
    </source>
</evidence>
<dbReference type="EMBL" id="KN122153">
    <property type="protein sequence ID" value="KFO32589.1"/>
    <property type="molecule type" value="Genomic_DNA"/>
</dbReference>
<evidence type="ECO:0000313" key="2">
    <source>
        <dbReference type="Proteomes" id="UP000028990"/>
    </source>
</evidence>
<keyword evidence="2" id="KW-1185">Reference proteome</keyword>
<accession>A0A091DKD5</accession>
<name>A0A091DKD5_FUKDA</name>
<gene>
    <name evidence="1" type="ORF">H920_06000</name>
</gene>
<dbReference type="AlphaFoldDB" id="A0A091DKD5"/>
<dbReference type="Proteomes" id="UP000028990">
    <property type="component" value="Unassembled WGS sequence"/>
</dbReference>
<reference evidence="1 2" key="1">
    <citation type="submission" date="2013-11" db="EMBL/GenBank/DDBJ databases">
        <title>The Damaraland mole rat (Fukomys damarensis) genome and evolution of African mole rats.</title>
        <authorList>
            <person name="Gladyshev V.N."/>
            <person name="Fang X."/>
        </authorList>
    </citation>
    <scope>NUCLEOTIDE SEQUENCE [LARGE SCALE GENOMIC DNA]</scope>
    <source>
        <tissue evidence="1">Liver</tissue>
    </source>
</reference>
<sequence>MCAQAKRVCAGARHGLDALVSLLTGSPDSVHGTGWVGLGDRPPGVGKLHQPSLGAWHPAAREAPARCSPRGLGTAPARPPVSVTEGLCWPAMTTVADLSPPLTCAARCAH</sequence>